<dbReference type="PANTHER" id="PTHR15396:SF1">
    <property type="entry name" value="RIBONUCLEASE P PROTEIN SUBUNIT P40"/>
    <property type="match status" value="1"/>
</dbReference>
<dbReference type="EMBL" id="SRRM01000011">
    <property type="protein sequence ID" value="TKY87979.1"/>
    <property type="molecule type" value="Genomic_DNA"/>
</dbReference>
<sequence>MLAPKSTHKRKRSSARSDKARKLGPARWIVNLLPSESGTSPSSGNEETSQSNAHSSAGPSRSQRLDQLVDAHPFNRSLELILPLVTAANPDSPDSSTELPPLVRSLIANVEQLASSHKSYQARIPLSLLLDPIFVTAYLKTGSLIALSNVSGAPGLSPHLEDSACIDGQGTLVLSLCKDTYQTLGLTGRASHFSRLASGRAADRTSGPDSRFIVELPLLSPSFVPGKKGYQQALERLRQWDRSRAQALAMEHTLSQSHASSKMAPSSEPAAPVTSDHATWDMLFVWSPSRATADAIAASNSSSSSSGSIDEVRFPEHLVRPEDVKCLSLPACDPVIADSVWVPALHDPARHPLNSTWQESQRHFIELEQQPEHSAIATWAAFQGGLQEAIEWAGLASLGATPIHTFTRSETTCVYSPPSPSQPGRIVKLRWSGPQGKPLLLSPLFVSQISREVHRLVSQSSTSSRATETVQWATLSCSGFPHAPLTWRAKVPFSSLYGAKELPGNKTNLSAELAAQAADEEVSLTDASSSDDNDEDEADSDSSLDMDGQRAPKRKTKKRSKRNIGKNQTEHTFTPATGETGWISFCLGESQPSTARAKTTPDEKQAPPRTGRWVFVELIGTDTRS</sequence>
<dbReference type="OrthoDB" id="63112at2759"/>
<evidence type="ECO:0000313" key="2">
    <source>
        <dbReference type="EMBL" id="TKY87979.1"/>
    </source>
</evidence>
<dbReference type="GO" id="GO:0001682">
    <property type="term" value="P:tRNA 5'-leader removal"/>
    <property type="evidence" value="ECO:0007669"/>
    <property type="project" value="InterPro"/>
</dbReference>
<dbReference type="GO" id="GO:0000171">
    <property type="term" value="F:ribonuclease MRP activity"/>
    <property type="evidence" value="ECO:0007669"/>
    <property type="project" value="TreeGrafter"/>
</dbReference>
<feature type="compositionally biased region" description="Polar residues" evidence="1">
    <location>
        <begin position="34"/>
        <end position="62"/>
    </location>
</feature>
<comment type="caution">
    <text evidence="2">The sequence shown here is derived from an EMBL/GenBank/DDBJ whole genome shotgun (WGS) entry which is preliminary data.</text>
</comment>
<evidence type="ECO:0000313" key="3">
    <source>
        <dbReference type="Proteomes" id="UP000306050"/>
    </source>
</evidence>
<dbReference type="Pfam" id="PF08584">
    <property type="entry name" value="Ribonuc_P_40"/>
    <property type="match status" value="1"/>
</dbReference>
<name>A0A4V6EU45_9BASI</name>
<feature type="compositionally biased region" description="Basic residues" evidence="1">
    <location>
        <begin position="1"/>
        <end position="14"/>
    </location>
</feature>
<dbReference type="AlphaFoldDB" id="A0A4V6EU45"/>
<proteinExistence type="predicted"/>
<dbReference type="GeneID" id="40725970"/>
<protein>
    <submittedName>
        <fullName evidence="2">Uncharacterized protein</fullName>
    </submittedName>
</protein>
<keyword evidence="3" id="KW-1185">Reference proteome</keyword>
<dbReference type="GO" id="GO:0004526">
    <property type="term" value="F:ribonuclease P activity"/>
    <property type="evidence" value="ECO:0007669"/>
    <property type="project" value="TreeGrafter"/>
</dbReference>
<feature type="compositionally biased region" description="Acidic residues" evidence="1">
    <location>
        <begin position="518"/>
        <end position="544"/>
    </location>
</feature>
<dbReference type="Proteomes" id="UP000306050">
    <property type="component" value="Chromosome SGRAM_19"/>
</dbReference>
<reference evidence="2 3" key="1">
    <citation type="submission" date="2019-05" db="EMBL/GenBank/DDBJ databases">
        <title>Sporisorium graminicola CBS 10092 draft sequencing and annotation.</title>
        <authorList>
            <person name="Solano-Gonzalez S."/>
            <person name="Caddick M.X."/>
            <person name="Darby A."/>
        </authorList>
    </citation>
    <scope>NUCLEOTIDE SEQUENCE [LARGE SCALE GENOMIC DNA]</scope>
    <source>
        <strain evidence="2 3">CBS 10092</strain>
    </source>
</reference>
<dbReference type="InterPro" id="IPR013893">
    <property type="entry name" value="RNase_P_Rpp40"/>
</dbReference>
<feature type="region of interest" description="Disordered" evidence="1">
    <location>
        <begin position="514"/>
        <end position="612"/>
    </location>
</feature>
<gene>
    <name evidence="2" type="ORF">EX895_003075</name>
</gene>
<dbReference type="GO" id="GO:0000172">
    <property type="term" value="C:ribonuclease MRP complex"/>
    <property type="evidence" value="ECO:0007669"/>
    <property type="project" value="TreeGrafter"/>
</dbReference>
<dbReference type="KEGG" id="sgra:EX895_003075"/>
<dbReference type="GO" id="GO:0000447">
    <property type="term" value="P:endonucleolytic cleavage in ITS1 to separate SSU-rRNA from 5.8S rRNA and LSU-rRNA from tricistronic rRNA transcript (SSU-rRNA, 5.8S rRNA, LSU-rRNA)"/>
    <property type="evidence" value="ECO:0007669"/>
    <property type="project" value="TreeGrafter"/>
</dbReference>
<dbReference type="PANTHER" id="PTHR15396">
    <property type="entry name" value="RIBONUCLEASE P PROTEIN SUBUNIT P40"/>
    <property type="match status" value="1"/>
</dbReference>
<evidence type="ECO:0000256" key="1">
    <source>
        <dbReference type="SAM" id="MobiDB-lite"/>
    </source>
</evidence>
<feature type="compositionally biased region" description="Polar residues" evidence="1">
    <location>
        <begin position="565"/>
        <end position="577"/>
    </location>
</feature>
<feature type="region of interest" description="Disordered" evidence="1">
    <location>
        <begin position="1"/>
        <end position="62"/>
    </location>
</feature>
<organism evidence="2 3">
    <name type="scientific">Sporisorium graminicola</name>
    <dbReference type="NCBI Taxonomy" id="280036"/>
    <lineage>
        <taxon>Eukaryota</taxon>
        <taxon>Fungi</taxon>
        <taxon>Dikarya</taxon>
        <taxon>Basidiomycota</taxon>
        <taxon>Ustilaginomycotina</taxon>
        <taxon>Ustilaginomycetes</taxon>
        <taxon>Ustilaginales</taxon>
        <taxon>Ustilaginaceae</taxon>
        <taxon>Sporisorium</taxon>
    </lineage>
</organism>
<dbReference type="GO" id="GO:0030681">
    <property type="term" value="C:multimeric ribonuclease P complex"/>
    <property type="evidence" value="ECO:0007669"/>
    <property type="project" value="TreeGrafter"/>
</dbReference>
<dbReference type="RefSeq" id="XP_029739964.1">
    <property type="nucleotide sequence ID" value="XM_029883673.1"/>
</dbReference>
<accession>A0A4V6EU45</accession>
<feature type="compositionally biased region" description="Basic residues" evidence="1">
    <location>
        <begin position="551"/>
        <end position="564"/>
    </location>
</feature>